<dbReference type="GO" id="GO:0050821">
    <property type="term" value="P:protein stabilization"/>
    <property type="evidence" value="ECO:0007669"/>
    <property type="project" value="TreeGrafter"/>
</dbReference>
<dbReference type="GO" id="GO:0005829">
    <property type="term" value="C:cytosol"/>
    <property type="evidence" value="ECO:0007669"/>
    <property type="project" value="TreeGrafter"/>
</dbReference>
<feature type="transmembrane region" description="Helical" evidence="3">
    <location>
        <begin position="6"/>
        <end position="26"/>
    </location>
</feature>
<dbReference type="AlphaFoldDB" id="A0A365XZF4"/>
<keyword evidence="3" id="KW-0812">Transmembrane</keyword>
<dbReference type="GO" id="GO:0051082">
    <property type="term" value="F:unfolded protein binding"/>
    <property type="evidence" value="ECO:0007669"/>
    <property type="project" value="InterPro"/>
</dbReference>
<organism evidence="4 5">
    <name type="scientific">Chitinophaga flava</name>
    <dbReference type="NCBI Taxonomy" id="2259036"/>
    <lineage>
        <taxon>Bacteria</taxon>
        <taxon>Pseudomonadati</taxon>
        <taxon>Bacteroidota</taxon>
        <taxon>Chitinophagia</taxon>
        <taxon>Chitinophagales</taxon>
        <taxon>Chitinophagaceae</taxon>
        <taxon>Chitinophaga</taxon>
    </lineage>
</organism>
<evidence type="ECO:0000256" key="1">
    <source>
        <dbReference type="ARBA" id="ARBA00009091"/>
    </source>
</evidence>
<keyword evidence="3" id="KW-0472">Membrane</keyword>
<evidence type="ECO:0000313" key="5">
    <source>
        <dbReference type="Proteomes" id="UP000253410"/>
    </source>
</evidence>
<dbReference type="EMBL" id="QFFJ01000001">
    <property type="protein sequence ID" value="RBL91713.1"/>
    <property type="molecule type" value="Genomic_DNA"/>
</dbReference>
<evidence type="ECO:0008006" key="6">
    <source>
        <dbReference type="Google" id="ProtNLM"/>
    </source>
</evidence>
<protein>
    <recommendedName>
        <fullName evidence="6">Molecular chaperone Skp</fullName>
    </recommendedName>
</protein>
<comment type="similarity">
    <text evidence="1">Belongs to the Skp family.</text>
</comment>
<evidence type="ECO:0000313" key="4">
    <source>
        <dbReference type="EMBL" id="RBL91713.1"/>
    </source>
</evidence>
<accession>A0A365XZF4</accession>
<dbReference type="Proteomes" id="UP000253410">
    <property type="component" value="Unassembled WGS sequence"/>
</dbReference>
<gene>
    <name evidence="4" type="ORF">DF182_03655</name>
</gene>
<name>A0A365XZF4_9BACT</name>
<comment type="caution">
    <text evidence="4">The sequence shown here is derived from an EMBL/GenBank/DDBJ whole genome shotgun (WGS) entry which is preliminary data.</text>
</comment>
<keyword evidence="2" id="KW-0732">Signal</keyword>
<dbReference type="SUPFAM" id="SSF111384">
    <property type="entry name" value="OmpH-like"/>
    <property type="match status" value="1"/>
</dbReference>
<sequence>MSKKLFPAALVVIFVLLSVVIYQSFFKSNKLAYVDSGKLLGNYHAMTDARKSLETKTQQWKSNIDTLSRDLQQTILKYEQELNSGSATQKKMAQEIIRGKQKQLNDYQVAVQQNAQQEENRLTQKVIADVNAYLLSYGKEHHYKMILIATNGNIGYADPSLDITDDILNHLNSNYKIPLK</sequence>
<dbReference type="OrthoDB" id="1145062at2"/>
<dbReference type="InterPro" id="IPR024930">
    <property type="entry name" value="Skp_dom_sf"/>
</dbReference>
<dbReference type="PANTHER" id="PTHR35089">
    <property type="entry name" value="CHAPERONE PROTEIN SKP"/>
    <property type="match status" value="1"/>
</dbReference>
<proteinExistence type="inferred from homology"/>
<dbReference type="PANTHER" id="PTHR35089:SF1">
    <property type="entry name" value="CHAPERONE PROTEIN SKP"/>
    <property type="match status" value="1"/>
</dbReference>
<dbReference type="RefSeq" id="WP_113614314.1">
    <property type="nucleotide sequence ID" value="NZ_QFFJ01000001.1"/>
</dbReference>
<keyword evidence="3" id="KW-1133">Transmembrane helix</keyword>
<dbReference type="Gene3D" id="3.30.910.20">
    <property type="entry name" value="Skp domain"/>
    <property type="match status" value="1"/>
</dbReference>
<reference evidence="4 5" key="1">
    <citation type="submission" date="2018-05" db="EMBL/GenBank/DDBJ databases">
        <title>Chitinophaga sp. K3CV102501T nov., isolated from isolated from a monsoon evergreen broad-leaved forest soil.</title>
        <authorList>
            <person name="Lv Y."/>
        </authorList>
    </citation>
    <scope>NUCLEOTIDE SEQUENCE [LARGE SCALE GENOMIC DNA]</scope>
    <source>
        <strain evidence="4 5">GDMCC 1.1325</strain>
    </source>
</reference>
<evidence type="ECO:0000256" key="2">
    <source>
        <dbReference type="ARBA" id="ARBA00022729"/>
    </source>
</evidence>
<keyword evidence="5" id="KW-1185">Reference proteome</keyword>
<dbReference type="Pfam" id="PF03938">
    <property type="entry name" value="OmpH"/>
    <property type="match status" value="1"/>
</dbReference>
<evidence type="ECO:0000256" key="3">
    <source>
        <dbReference type="SAM" id="Phobius"/>
    </source>
</evidence>
<dbReference type="SMART" id="SM00935">
    <property type="entry name" value="OmpH"/>
    <property type="match status" value="1"/>
</dbReference>
<dbReference type="InterPro" id="IPR005632">
    <property type="entry name" value="Chaperone_Skp"/>
</dbReference>